<proteinExistence type="predicted"/>
<dbReference type="Pfam" id="PF06147">
    <property type="entry name" value="DUF968"/>
    <property type="match status" value="1"/>
</dbReference>
<accession>A0ABZ0QFP0</accession>
<evidence type="ECO:0000256" key="1">
    <source>
        <dbReference type="SAM" id="MobiDB-lite"/>
    </source>
</evidence>
<gene>
    <name evidence="2" type="ORF">R8Z52_12485</name>
</gene>
<evidence type="ECO:0000313" key="3">
    <source>
        <dbReference type="Proteomes" id="UP001304071"/>
    </source>
</evidence>
<reference evidence="2 3" key="1">
    <citation type="submission" date="2023-11" db="EMBL/GenBank/DDBJ databases">
        <title>Plant-associative lifestyle of Vibrio porteresiae and its evolutionary dynamics.</title>
        <authorList>
            <person name="Rameshkumar N."/>
            <person name="Kirti K."/>
        </authorList>
    </citation>
    <scope>NUCLEOTIDE SEQUENCE [LARGE SCALE GENOMIC DNA]</scope>
    <source>
        <strain evidence="2 3">MSSRF30</strain>
    </source>
</reference>
<dbReference type="EMBL" id="CP138203">
    <property type="protein sequence ID" value="WPC75311.1"/>
    <property type="molecule type" value="Genomic_DNA"/>
</dbReference>
<dbReference type="InterPro" id="IPR010373">
    <property type="entry name" value="DUF968"/>
</dbReference>
<feature type="region of interest" description="Disordered" evidence="1">
    <location>
        <begin position="196"/>
        <end position="216"/>
    </location>
</feature>
<name>A0ABZ0QFP0_9VIBR</name>
<keyword evidence="3" id="KW-1185">Reference proteome</keyword>
<dbReference type="Proteomes" id="UP001304071">
    <property type="component" value="Chromosome 1"/>
</dbReference>
<organism evidence="2 3">
    <name type="scientific">Vibrio porteresiae DSM 19223</name>
    <dbReference type="NCBI Taxonomy" id="1123496"/>
    <lineage>
        <taxon>Bacteria</taxon>
        <taxon>Pseudomonadati</taxon>
        <taxon>Pseudomonadota</taxon>
        <taxon>Gammaproteobacteria</taxon>
        <taxon>Vibrionales</taxon>
        <taxon>Vibrionaceae</taxon>
        <taxon>Vibrio</taxon>
    </lineage>
</organism>
<dbReference type="RefSeq" id="WP_261896272.1">
    <property type="nucleotide sequence ID" value="NZ_AP024895.1"/>
</dbReference>
<evidence type="ECO:0000313" key="2">
    <source>
        <dbReference type="EMBL" id="WPC75311.1"/>
    </source>
</evidence>
<sequence length="336" mass="38378">MLQPFLQFDLGIMMFKPGKTLLNELTKMSKGNRLLLMPLPDELVNVPSGKLNYPVFQSGSKTLADKVSLIEFFTHSEVRKRLGNFQSWVEKIPHCQLSDGEYCDHNLTIMKCGRGALRVCWHHDNEFRDSADDRCIDLAEKNLMLFSLERIHRQLRLERDRVVSLQELCWWSVINGVYDALPKSIADEVIGVKQKHDQGKLNPRRLESDDRLKPDSKESISRLAKAVILNIDEEPPALYMAKPKEITWHNEKYLGFVRSLPCVITGKTEGVVAHHLIGHGEGKTGGKAHDLFTIPLHADEHRVFHDDPKGWEEKHGSQLFYVKQTISKALQMGAII</sequence>
<protein>
    <submittedName>
        <fullName evidence="2">DUF968 domain-containing protein</fullName>
    </submittedName>
</protein>